<dbReference type="RefSeq" id="WP_249331451.1">
    <property type="nucleotide sequence ID" value="NZ_JACRSY010000003.1"/>
</dbReference>
<keyword evidence="2" id="KW-1185">Reference proteome</keyword>
<evidence type="ECO:0000313" key="2">
    <source>
        <dbReference type="Proteomes" id="UP000655830"/>
    </source>
</evidence>
<organism evidence="1 2">
    <name type="scientific">Zhenhengia yiwuensis</name>
    <dbReference type="NCBI Taxonomy" id="2763666"/>
    <lineage>
        <taxon>Bacteria</taxon>
        <taxon>Bacillati</taxon>
        <taxon>Bacillota</taxon>
        <taxon>Clostridia</taxon>
        <taxon>Lachnospirales</taxon>
        <taxon>Lachnospiraceae</taxon>
        <taxon>Zhenhengia</taxon>
    </lineage>
</organism>
<evidence type="ECO:0000313" key="1">
    <source>
        <dbReference type="EMBL" id="MBC8578475.1"/>
    </source>
</evidence>
<dbReference type="EMBL" id="JACRSY010000003">
    <property type="protein sequence ID" value="MBC8578475.1"/>
    <property type="molecule type" value="Genomic_DNA"/>
</dbReference>
<comment type="caution">
    <text evidence="1">The sequence shown here is derived from an EMBL/GenBank/DDBJ whole genome shotgun (WGS) entry which is preliminary data.</text>
</comment>
<protein>
    <submittedName>
        <fullName evidence="1">Uncharacterized protein</fullName>
    </submittedName>
</protein>
<proteinExistence type="predicted"/>
<accession>A0A926EH45</accession>
<dbReference type="Proteomes" id="UP000655830">
    <property type="component" value="Unassembled WGS sequence"/>
</dbReference>
<gene>
    <name evidence="1" type="ORF">H8718_02865</name>
</gene>
<name>A0A926EH45_9FIRM</name>
<sequence>MIRTDDNHAVFSFVSDTAGTFYYALGKAEPAKQPEQGEFSIVNAKGFTLPATDFFAEMGGFEIELNRATKEPLRLEDFTIICPKNGKLILGRLETEDNKTYKLHMKKGYNFVSGTTYNATIIFNNGTQASKKFFVDV</sequence>
<dbReference type="AlphaFoldDB" id="A0A926EH45"/>
<reference evidence="1" key="1">
    <citation type="submission" date="2020-08" db="EMBL/GenBank/DDBJ databases">
        <title>Genome public.</title>
        <authorList>
            <person name="Liu C."/>
            <person name="Sun Q."/>
        </authorList>
    </citation>
    <scope>NUCLEOTIDE SEQUENCE</scope>
    <source>
        <strain evidence="1">NSJ-12</strain>
    </source>
</reference>